<evidence type="ECO:0000256" key="7">
    <source>
        <dbReference type="ARBA" id="ARBA00022723"/>
    </source>
</evidence>
<keyword evidence="6" id="KW-0540">Nuclease</keyword>
<protein>
    <recommendedName>
        <fullName evidence="5">ribonuclease H</fullName>
        <ecNumber evidence="5">3.1.26.4</ecNumber>
    </recommendedName>
</protein>
<dbReference type="NCBIfam" id="NF001236">
    <property type="entry name" value="PRK00203.1"/>
    <property type="match status" value="1"/>
</dbReference>
<dbReference type="GO" id="GO:0046872">
    <property type="term" value="F:metal ion binding"/>
    <property type="evidence" value="ECO:0007669"/>
    <property type="project" value="UniProtKB-KW"/>
</dbReference>
<evidence type="ECO:0000256" key="10">
    <source>
        <dbReference type="ARBA" id="ARBA00022842"/>
    </source>
</evidence>
<evidence type="ECO:0000256" key="9">
    <source>
        <dbReference type="ARBA" id="ARBA00022801"/>
    </source>
</evidence>
<comment type="subunit">
    <text evidence="4">Monomer.</text>
</comment>
<evidence type="ECO:0000256" key="1">
    <source>
        <dbReference type="ARBA" id="ARBA00000077"/>
    </source>
</evidence>
<dbReference type="GO" id="GO:0043137">
    <property type="term" value="P:DNA replication, removal of RNA primer"/>
    <property type="evidence" value="ECO:0007669"/>
    <property type="project" value="TreeGrafter"/>
</dbReference>
<feature type="domain" description="RNase H type-1" evidence="11">
    <location>
        <begin position="1"/>
        <end position="147"/>
    </location>
</feature>
<reference evidence="12" key="1">
    <citation type="journal article" date="2021" name="Proc. Natl. Acad. Sci. U.S.A.">
        <title>A Catalog of Tens of Thousands of Viruses from Human Metagenomes Reveals Hidden Associations with Chronic Diseases.</title>
        <authorList>
            <person name="Tisza M.J."/>
            <person name="Buck C.B."/>
        </authorList>
    </citation>
    <scope>NUCLEOTIDE SEQUENCE</scope>
    <source>
        <strain evidence="12">CtgN495</strain>
    </source>
</reference>
<comment type="similarity">
    <text evidence="3">Belongs to the RNase H family.</text>
</comment>
<dbReference type="InterPro" id="IPR050092">
    <property type="entry name" value="RNase_H"/>
</dbReference>
<comment type="catalytic activity">
    <reaction evidence="1">
        <text>Endonucleolytic cleavage to 5'-phosphomonoester.</text>
        <dbReference type="EC" id="3.1.26.4"/>
    </reaction>
</comment>
<proteinExistence type="inferred from homology"/>
<dbReference type="Pfam" id="PF00075">
    <property type="entry name" value="RNase_H"/>
    <property type="match status" value="1"/>
</dbReference>
<evidence type="ECO:0000256" key="6">
    <source>
        <dbReference type="ARBA" id="ARBA00022722"/>
    </source>
</evidence>
<evidence type="ECO:0000259" key="11">
    <source>
        <dbReference type="PROSITE" id="PS50879"/>
    </source>
</evidence>
<dbReference type="InterPro" id="IPR036397">
    <property type="entry name" value="RNaseH_sf"/>
</dbReference>
<dbReference type="GO" id="GO:0003676">
    <property type="term" value="F:nucleic acid binding"/>
    <property type="evidence" value="ECO:0007669"/>
    <property type="project" value="InterPro"/>
</dbReference>
<name>A0A8S5UCI0_9CAUD</name>
<comment type="cofactor">
    <cofactor evidence="2">
        <name>Mg(2+)</name>
        <dbReference type="ChEBI" id="CHEBI:18420"/>
    </cofactor>
</comment>
<dbReference type="Gene3D" id="3.30.420.10">
    <property type="entry name" value="Ribonuclease H-like superfamily/Ribonuclease H"/>
    <property type="match status" value="1"/>
</dbReference>
<organism evidence="12">
    <name type="scientific">Siphoviridae sp. ctgN495</name>
    <dbReference type="NCBI Taxonomy" id="2825608"/>
    <lineage>
        <taxon>Viruses</taxon>
        <taxon>Duplodnaviria</taxon>
        <taxon>Heunggongvirae</taxon>
        <taxon>Uroviricota</taxon>
        <taxon>Caudoviricetes</taxon>
    </lineage>
</organism>
<dbReference type="PANTHER" id="PTHR10642:SF26">
    <property type="entry name" value="RIBONUCLEASE H1"/>
    <property type="match status" value="1"/>
</dbReference>
<keyword evidence="9" id="KW-0378">Hydrolase</keyword>
<dbReference type="InterPro" id="IPR022892">
    <property type="entry name" value="RNaseHI"/>
</dbReference>
<evidence type="ECO:0000256" key="3">
    <source>
        <dbReference type="ARBA" id="ARBA00005300"/>
    </source>
</evidence>
<keyword evidence="8" id="KW-0255">Endonuclease</keyword>
<dbReference type="InterPro" id="IPR012337">
    <property type="entry name" value="RNaseH-like_sf"/>
</dbReference>
<evidence type="ECO:0000256" key="5">
    <source>
        <dbReference type="ARBA" id="ARBA00012180"/>
    </source>
</evidence>
<dbReference type="PANTHER" id="PTHR10642">
    <property type="entry name" value="RIBONUCLEASE H1"/>
    <property type="match status" value="1"/>
</dbReference>
<dbReference type="SUPFAM" id="SSF53098">
    <property type="entry name" value="Ribonuclease H-like"/>
    <property type="match status" value="1"/>
</dbReference>
<evidence type="ECO:0000256" key="4">
    <source>
        <dbReference type="ARBA" id="ARBA00011245"/>
    </source>
</evidence>
<accession>A0A8S5UCI0</accession>
<evidence type="ECO:0000256" key="2">
    <source>
        <dbReference type="ARBA" id="ARBA00001946"/>
    </source>
</evidence>
<dbReference type="EC" id="3.1.26.4" evidence="5"/>
<dbReference type="InterPro" id="IPR002156">
    <property type="entry name" value="RNaseH_domain"/>
</dbReference>
<dbReference type="GO" id="GO:0004523">
    <property type="term" value="F:RNA-DNA hybrid ribonuclease activity"/>
    <property type="evidence" value="ECO:0007669"/>
    <property type="project" value="UniProtKB-EC"/>
</dbReference>
<sequence>MKTVRIYTDGSCLGNPGPGGWAACLKSDKQYKEISGGTKHTTNNAMELTAILEALKCLKKAPLIVEIYSDSKYAVDAFRKDWISNWKANGFLRNPMNPHPEYIPNAKLWIGILEEVAKHDVYFNWVKGHSEDVMNERCDQLAKAAARWYRDNG</sequence>
<dbReference type="EMBL" id="BK016063">
    <property type="protein sequence ID" value="DAF92106.1"/>
    <property type="molecule type" value="Genomic_DNA"/>
</dbReference>
<evidence type="ECO:0000313" key="12">
    <source>
        <dbReference type="EMBL" id="DAF92106.1"/>
    </source>
</evidence>
<keyword evidence="7" id="KW-0479">Metal-binding</keyword>
<dbReference type="PROSITE" id="PS51257">
    <property type="entry name" value="PROKAR_LIPOPROTEIN"/>
    <property type="match status" value="1"/>
</dbReference>
<evidence type="ECO:0000256" key="8">
    <source>
        <dbReference type="ARBA" id="ARBA00022759"/>
    </source>
</evidence>
<dbReference type="CDD" id="cd09278">
    <property type="entry name" value="RNase_HI_prokaryote_like"/>
    <property type="match status" value="1"/>
</dbReference>
<dbReference type="PROSITE" id="PS50879">
    <property type="entry name" value="RNASE_H_1"/>
    <property type="match status" value="1"/>
</dbReference>
<keyword evidence="10" id="KW-0460">Magnesium</keyword>